<dbReference type="SMART" id="SM00347">
    <property type="entry name" value="HTH_MARR"/>
    <property type="match status" value="1"/>
</dbReference>
<dbReference type="AlphaFoldDB" id="A0A1X0DUH2"/>
<dbReference type="InterPro" id="IPR036390">
    <property type="entry name" value="WH_DNA-bd_sf"/>
</dbReference>
<name>A0A1X0DUH2_MYCHE</name>
<evidence type="ECO:0000313" key="3">
    <source>
        <dbReference type="Proteomes" id="UP000192566"/>
    </source>
</evidence>
<evidence type="ECO:0000313" key="2">
    <source>
        <dbReference type="EMBL" id="ORA76006.1"/>
    </source>
</evidence>
<sequence>MFAAALKPLGLTPAWAETISVLDEREPLTIRELGLLLVCEGEHPSRLVNRMVSAALLTTEPSPDDDRARWIKLTPAARALLPRVREIEDQLHTAIETTVNSTDLEACRAVLGNFVDGLPAGEALQRRVSR</sequence>
<feature type="domain" description="HTH marR-type" evidence="1">
    <location>
        <begin position="1"/>
        <end position="116"/>
    </location>
</feature>
<protein>
    <submittedName>
        <fullName evidence="2">MarR family transcriptional regulator</fullName>
    </submittedName>
</protein>
<dbReference type="InterPro" id="IPR036388">
    <property type="entry name" value="WH-like_DNA-bd_sf"/>
</dbReference>
<organism evidence="2 3">
    <name type="scientific">Mycobacterium heidelbergense</name>
    <dbReference type="NCBI Taxonomy" id="53376"/>
    <lineage>
        <taxon>Bacteria</taxon>
        <taxon>Bacillati</taxon>
        <taxon>Actinomycetota</taxon>
        <taxon>Actinomycetes</taxon>
        <taxon>Mycobacteriales</taxon>
        <taxon>Mycobacteriaceae</taxon>
        <taxon>Mycobacterium</taxon>
        <taxon>Mycobacterium simiae complex</taxon>
    </lineage>
</organism>
<reference evidence="2 3" key="1">
    <citation type="submission" date="2017-02" db="EMBL/GenBank/DDBJ databases">
        <title>The new phylogeny of genus Mycobacterium.</title>
        <authorList>
            <person name="Tortoli E."/>
            <person name="Trovato A."/>
            <person name="Cirillo D.M."/>
        </authorList>
    </citation>
    <scope>NUCLEOTIDE SEQUENCE [LARGE SCALE GENOMIC DNA]</scope>
    <source>
        <strain evidence="2 3">DSM 44471</strain>
    </source>
</reference>
<evidence type="ECO:0000259" key="1">
    <source>
        <dbReference type="PROSITE" id="PS50995"/>
    </source>
</evidence>
<dbReference type="InterPro" id="IPR000835">
    <property type="entry name" value="HTH_MarR-typ"/>
</dbReference>
<keyword evidence="3" id="KW-1185">Reference proteome</keyword>
<dbReference type="PROSITE" id="PS50995">
    <property type="entry name" value="HTH_MARR_2"/>
    <property type="match status" value="1"/>
</dbReference>
<proteinExistence type="predicted"/>
<dbReference type="GO" id="GO:0006950">
    <property type="term" value="P:response to stress"/>
    <property type="evidence" value="ECO:0007669"/>
    <property type="project" value="TreeGrafter"/>
</dbReference>
<dbReference type="Pfam" id="PF13463">
    <property type="entry name" value="HTH_27"/>
    <property type="match status" value="1"/>
</dbReference>
<dbReference type="PANTHER" id="PTHR33164">
    <property type="entry name" value="TRANSCRIPTIONAL REGULATOR, MARR FAMILY"/>
    <property type="match status" value="1"/>
</dbReference>
<dbReference type="SUPFAM" id="SSF46785">
    <property type="entry name" value="Winged helix' DNA-binding domain"/>
    <property type="match status" value="1"/>
</dbReference>
<gene>
    <name evidence="2" type="ORF">BST25_03215</name>
</gene>
<dbReference type="Gene3D" id="1.10.10.10">
    <property type="entry name" value="Winged helix-like DNA-binding domain superfamily/Winged helix DNA-binding domain"/>
    <property type="match status" value="1"/>
</dbReference>
<comment type="caution">
    <text evidence="2">The sequence shown here is derived from an EMBL/GenBank/DDBJ whole genome shotgun (WGS) entry which is preliminary data.</text>
</comment>
<dbReference type="InterPro" id="IPR039422">
    <property type="entry name" value="MarR/SlyA-like"/>
</dbReference>
<accession>A0A1X0DUH2</accession>
<dbReference type="Proteomes" id="UP000192566">
    <property type="component" value="Unassembled WGS sequence"/>
</dbReference>
<dbReference type="OrthoDB" id="273614at2"/>
<dbReference type="EMBL" id="MVHR01000003">
    <property type="protein sequence ID" value="ORA76006.1"/>
    <property type="molecule type" value="Genomic_DNA"/>
</dbReference>
<dbReference type="GO" id="GO:0003700">
    <property type="term" value="F:DNA-binding transcription factor activity"/>
    <property type="evidence" value="ECO:0007669"/>
    <property type="project" value="InterPro"/>
</dbReference>
<dbReference type="PANTHER" id="PTHR33164:SF43">
    <property type="entry name" value="HTH-TYPE TRANSCRIPTIONAL REPRESSOR YETL"/>
    <property type="match status" value="1"/>
</dbReference>
<dbReference type="STRING" id="53376.BST25_03215"/>